<sequence>MDTLDASALRCPLPLLQVKLWLKTATDGQELQLLVSDAGSRQDIPAYLLRMGHGVSVVSDTPSVLTLTITKAP</sequence>
<dbReference type="CDD" id="cd00291">
    <property type="entry name" value="SirA_YedF_YeeD"/>
    <property type="match status" value="1"/>
</dbReference>
<dbReference type="SUPFAM" id="SSF64307">
    <property type="entry name" value="SirA-like"/>
    <property type="match status" value="1"/>
</dbReference>
<keyword evidence="4" id="KW-1185">Reference proteome</keyword>
<evidence type="ECO:0000256" key="1">
    <source>
        <dbReference type="ARBA" id="ARBA00008984"/>
    </source>
</evidence>
<evidence type="ECO:0000313" key="3">
    <source>
        <dbReference type="EMBL" id="MBO1518892.1"/>
    </source>
</evidence>
<accession>A0ABS3NEH1</accession>
<evidence type="ECO:0000313" key="4">
    <source>
        <dbReference type="Proteomes" id="UP000664882"/>
    </source>
</evidence>
<evidence type="ECO:0000259" key="2">
    <source>
        <dbReference type="PROSITE" id="PS01148"/>
    </source>
</evidence>
<organism evidence="3 4">
    <name type="scientific">Oceanisphaera pacifica</name>
    <dbReference type="NCBI Taxonomy" id="2818389"/>
    <lineage>
        <taxon>Bacteria</taxon>
        <taxon>Pseudomonadati</taxon>
        <taxon>Pseudomonadota</taxon>
        <taxon>Gammaproteobacteria</taxon>
        <taxon>Aeromonadales</taxon>
        <taxon>Aeromonadaceae</taxon>
        <taxon>Oceanisphaera</taxon>
    </lineage>
</organism>
<dbReference type="InterPro" id="IPR036868">
    <property type="entry name" value="TusA-like_sf"/>
</dbReference>
<reference evidence="3 4" key="1">
    <citation type="submission" date="2021-03" db="EMBL/GenBank/DDBJ databases">
        <title>Oceanisphaera sp. nov., isolated from the intestine.</title>
        <authorList>
            <person name="Zhao L.-H."/>
            <person name="Shi L.-F."/>
        </authorList>
    </citation>
    <scope>NUCLEOTIDE SEQUENCE [LARGE SCALE GENOMIC DNA]</scope>
    <source>
        <strain evidence="3 4">DM8</strain>
    </source>
</reference>
<dbReference type="PANTHER" id="PTHR33279:SF19">
    <property type="entry name" value="SSL1707 PROTEIN"/>
    <property type="match status" value="1"/>
</dbReference>
<protein>
    <submittedName>
        <fullName evidence="3">Sulfurtransferase TusA family protein</fullName>
    </submittedName>
</protein>
<dbReference type="Proteomes" id="UP000664882">
    <property type="component" value="Unassembled WGS sequence"/>
</dbReference>
<dbReference type="EMBL" id="JAGDFX010000004">
    <property type="protein sequence ID" value="MBO1518892.1"/>
    <property type="molecule type" value="Genomic_DNA"/>
</dbReference>
<comment type="similarity">
    <text evidence="1">Belongs to the sulfur carrier protein TusA family.</text>
</comment>
<gene>
    <name evidence="3" type="ORF">J3U76_04450</name>
</gene>
<proteinExistence type="inferred from homology"/>
<comment type="caution">
    <text evidence="3">The sequence shown here is derived from an EMBL/GenBank/DDBJ whole genome shotgun (WGS) entry which is preliminary data.</text>
</comment>
<dbReference type="PROSITE" id="PS01148">
    <property type="entry name" value="UPF0033"/>
    <property type="match status" value="1"/>
</dbReference>
<feature type="domain" description="UPF0033" evidence="2">
    <location>
        <begin position="4"/>
        <end position="28"/>
    </location>
</feature>
<dbReference type="Gene3D" id="3.30.110.40">
    <property type="entry name" value="TusA-like domain"/>
    <property type="match status" value="1"/>
</dbReference>
<dbReference type="InterPro" id="IPR001455">
    <property type="entry name" value="TusA-like"/>
</dbReference>
<dbReference type="PANTHER" id="PTHR33279">
    <property type="entry name" value="SULFUR CARRIER PROTEIN YEDF-RELATED"/>
    <property type="match status" value="1"/>
</dbReference>
<dbReference type="RefSeq" id="WP_208004640.1">
    <property type="nucleotide sequence ID" value="NZ_JAGDFX010000004.1"/>
</dbReference>
<name>A0ABS3NEH1_9GAMM</name>
<dbReference type="Pfam" id="PF01206">
    <property type="entry name" value="TusA"/>
    <property type="match status" value="1"/>
</dbReference>